<name>A0A016WM87_9BILA</name>
<gene>
    <name evidence="1" type="primary">Acey_s0614.g682</name>
    <name evidence="1" type="ORF">Y032_0614g682</name>
</gene>
<proteinExistence type="predicted"/>
<accession>A0A016WM87</accession>
<evidence type="ECO:0000313" key="2">
    <source>
        <dbReference type="Proteomes" id="UP000024635"/>
    </source>
</evidence>
<dbReference type="Proteomes" id="UP000024635">
    <property type="component" value="Unassembled WGS sequence"/>
</dbReference>
<dbReference type="AlphaFoldDB" id="A0A016WM87"/>
<dbReference type="EMBL" id="JARK01000214">
    <property type="protein sequence ID" value="EYC40392.1"/>
    <property type="molecule type" value="Genomic_DNA"/>
</dbReference>
<organism evidence="1 2">
    <name type="scientific">Ancylostoma ceylanicum</name>
    <dbReference type="NCBI Taxonomy" id="53326"/>
    <lineage>
        <taxon>Eukaryota</taxon>
        <taxon>Metazoa</taxon>
        <taxon>Ecdysozoa</taxon>
        <taxon>Nematoda</taxon>
        <taxon>Chromadorea</taxon>
        <taxon>Rhabditida</taxon>
        <taxon>Rhabditina</taxon>
        <taxon>Rhabditomorpha</taxon>
        <taxon>Strongyloidea</taxon>
        <taxon>Ancylostomatidae</taxon>
        <taxon>Ancylostomatinae</taxon>
        <taxon>Ancylostoma</taxon>
    </lineage>
</organism>
<comment type="caution">
    <text evidence="1">The sequence shown here is derived from an EMBL/GenBank/DDBJ whole genome shotgun (WGS) entry which is preliminary data.</text>
</comment>
<reference evidence="2" key="1">
    <citation type="journal article" date="2015" name="Nat. Genet.">
        <title>The genome and transcriptome of the zoonotic hookworm Ancylostoma ceylanicum identify infection-specific gene families.</title>
        <authorList>
            <person name="Schwarz E.M."/>
            <person name="Hu Y."/>
            <person name="Antoshechkin I."/>
            <person name="Miller M.M."/>
            <person name="Sternberg P.W."/>
            <person name="Aroian R.V."/>
        </authorList>
    </citation>
    <scope>NUCLEOTIDE SEQUENCE</scope>
    <source>
        <strain evidence="2">HY135</strain>
    </source>
</reference>
<protein>
    <submittedName>
        <fullName evidence="1">Uncharacterized protein</fullName>
    </submittedName>
</protein>
<sequence>MMKDRPSRIADAAQTHAFTYDLAEAALSPHCGCTFHVDQSSWKSFRKRMFASDWYKFPYTVPVNHFA</sequence>
<keyword evidence="2" id="KW-1185">Reference proteome</keyword>
<evidence type="ECO:0000313" key="1">
    <source>
        <dbReference type="EMBL" id="EYC40392.1"/>
    </source>
</evidence>